<accession>A0A821MM77</accession>
<organism evidence="2 3">
    <name type="scientific">Pieris macdunnoughi</name>
    <dbReference type="NCBI Taxonomy" id="345717"/>
    <lineage>
        <taxon>Eukaryota</taxon>
        <taxon>Metazoa</taxon>
        <taxon>Ecdysozoa</taxon>
        <taxon>Arthropoda</taxon>
        <taxon>Hexapoda</taxon>
        <taxon>Insecta</taxon>
        <taxon>Pterygota</taxon>
        <taxon>Neoptera</taxon>
        <taxon>Endopterygota</taxon>
        <taxon>Lepidoptera</taxon>
        <taxon>Glossata</taxon>
        <taxon>Ditrysia</taxon>
        <taxon>Papilionoidea</taxon>
        <taxon>Pieridae</taxon>
        <taxon>Pierinae</taxon>
        <taxon>Pieris</taxon>
    </lineage>
</organism>
<evidence type="ECO:0000256" key="1">
    <source>
        <dbReference type="SAM" id="MobiDB-lite"/>
    </source>
</evidence>
<feature type="compositionally biased region" description="Acidic residues" evidence="1">
    <location>
        <begin position="135"/>
        <end position="157"/>
    </location>
</feature>
<proteinExistence type="predicted"/>
<feature type="compositionally biased region" description="Acidic residues" evidence="1">
    <location>
        <begin position="117"/>
        <end position="127"/>
    </location>
</feature>
<feature type="region of interest" description="Disordered" evidence="1">
    <location>
        <begin position="117"/>
        <end position="157"/>
    </location>
</feature>
<dbReference type="OrthoDB" id="6430887at2759"/>
<evidence type="ECO:0000313" key="2">
    <source>
        <dbReference type="EMBL" id="CAF4772011.1"/>
    </source>
</evidence>
<keyword evidence="3" id="KW-1185">Reference proteome</keyword>
<comment type="caution">
    <text evidence="2">The sequence shown here is derived from an EMBL/GenBank/DDBJ whole genome shotgun (WGS) entry which is preliminary data.</text>
</comment>
<dbReference type="Proteomes" id="UP000663880">
    <property type="component" value="Unassembled WGS sequence"/>
</dbReference>
<protein>
    <submittedName>
        <fullName evidence="2">Uncharacterized protein</fullName>
    </submittedName>
</protein>
<gene>
    <name evidence="2" type="ORF">PMACD_LOCUS1873</name>
</gene>
<dbReference type="AlphaFoldDB" id="A0A821MM77"/>
<evidence type="ECO:0000313" key="3">
    <source>
        <dbReference type="Proteomes" id="UP000663880"/>
    </source>
</evidence>
<name>A0A821MM77_9NEOP</name>
<reference evidence="2" key="1">
    <citation type="submission" date="2021-02" db="EMBL/GenBank/DDBJ databases">
        <authorList>
            <person name="Steward A R."/>
        </authorList>
    </citation>
    <scope>NUCLEOTIDE SEQUENCE</scope>
</reference>
<dbReference type="EMBL" id="CAJOBZ010000003">
    <property type="protein sequence ID" value="CAF4772011.1"/>
    <property type="molecule type" value="Genomic_DNA"/>
</dbReference>
<sequence length="157" mass="18125">MADYSIAYNRCLCRGRIPTLFSYLLKKQPYENENAAFKKKTSKLKATAFPPSCRELQQRMRRATYITQIWCNANVQNPSTITPNSYGWELINMKYEFHWFDGEEYPVKFIDIVEAGAETDNDANESTDAERDGEGELTSDAELTEYETDNESDEDSI</sequence>